<evidence type="ECO:0000256" key="5">
    <source>
        <dbReference type="ARBA" id="ARBA00022525"/>
    </source>
</evidence>
<keyword evidence="13" id="KW-0865">Zymogen</keyword>
<protein>
    <recommendedName>
        <fullName evidence="4">deuterolysin</fullName>
        <ecNumber evidence="4">3.4.24.39</ecNumber>
    </recommendedName>
</protein>
<organism evidence="19 20">
    <name type="scientific">Hirsutella minnesotensis 3608</name>
    <dbReference type="NCBI Taxonomy" id="1043627"/>
    <lineage>
        <taxon>Eukaryota</taxon>
        <taxon>Fungi</taxon>
        <taxon>Dikarya</taxon>
        <taxon>Ascomycota</taxon>
        <taxon>Pezizomycotina</taxon>
        <taxon>Sordariomycetes</taxon>
        <taxon>Hypocreomycetidae</taxon>
        <taxon>Hypocreales</taxon>
        <taxon>Ophiocordycipitaceae</taxon>
        <taxon>Hirsutella</taxon>
    </lineage>
</organism>
<evidence type="ECO:0000256" key="6">
    <source>
        <dbReference type="ARBA" id="ARBA00022670"/>
    </source>
</evidence>
<keyword evidence="11 15" id="KW-0862">Zinc</keyword>
<evidence type="ECO:0000256" key="11">
    <source>
        <dbReference type="ARBA" id="ARBA00022833"/>
    </source>
</evidence>
<evidence type="ECO:0000256" key="2">
    <source>
        <dbReference type="ARBA" id="ARBA00004613"/>
    </source>
</evidence>
<keyword evidence="10" id="KW-0378">Hydrolase</keyword>
<evidence type="ECO:0000256" key="7">
    <source>
        <dbReference type="ARBA" id="ARBA00022685"/>
    </source>
</evidence>
<feature type="region of interest" description="Disordered" evidence="16">
    <location>
        <begin position="289"/>
        <end position="584"/>
    </location>
</feature>
<feature type="compositionally biased region" description="Polar residues" evidence="16">
    <location>
        <begin position="397"/>
        <end position="434"/>
    </location>
</feature>
<feature type="compositionally biased region" description="Polar residues" evidence="16">
    <location>
        <begin position="562"/>
        <end position="574"/>
    </location>
</feature>
<evidence type="ECO:0000259" key="18">
    <source>
        <dbReference type="Pfam" id="PF14521"/>
    </source>
</evidence>
<comment type="cofactor">
    <cofactor evidence="15">
        <name>Zn(2+)</name>
        <dbReference type="ChEBI" id="CHEBI:29105"/>
    </cofactor>
    <text evidence="15">Binds 1 zinc ion per subunit.</text>
</comment>
<feature type="compositionally biased region" description="Polar residues" evidence="16">
    <location>
        <begin position="528"/>
        <end position="545"/>
    </location>
</feature>
<comment type="catalytic activity">
    <reaction evidence="1">
        <text>Preferential cleavage of bonds with hydrophobic residues in P1'. Also 3-Asn-|-Gln-4 and 8-Gly-|-Ser-9 bonds in insulin B chain.</text>
        <dbReference type="EC" id="3.4.24.39"/>
    </reaction>
</comment>
<dbReference type="Proteomes" id="UP000054481">
    <property type="component" value="Unassembled WGS sequence"/>
</dbReference>
<evidence type="ECO:0000256" key="4">
    <source>
        <dbReference type="ARBA" id="ARBA00012431"/>
    </source>
</evidence>
<dbReference type="InterPro" id="IPR001384">
    <property type="entry name" value="Peptidase_M35"/>
</dbReference>
<sequence length="584" mass="58460">MRHDTLITVTLLACLTHAVPSIEKRKSDFLVDTAGIGKRDLSNGLVGGFDKREPLPQLGSKLIEGITRIPDAADAPSTAGSKALNAFKRTVGKYAFGQTHVKRARVGEDCNAKGDFVQQSLKTCSERAGLAAQEASKPDSRLLQQFFKNNDQGTASQVSGLYNKIKQECDAVGGGSLNLVCPDDNACGKFDAFANPNAPGGPQIMLCRGFFEISDGPSGGRRCGGLDAGSLMIHEMSHLLGGTSDFGTAYGLAAVQSLSAAQNLQHADTYGLFAHAVALGCSDGDLQTGGAPSGSGNTGAGGDKNSPIGGGQANGVNRGNQGQNALGGDARGAAGNGIPQRTNQDNGGQGRNRAGPGQQVGNNDNGNICKAGNKAGAATKQSTQSLGKGQNGLAGGTSKQLDQSKGVGNTQQQGKSNTKPGKQASQTGKGTVPQNGIKGNKGKTLSGGKNSTAGDDGGSARKGTKQNGSSGKLTGGQSKGGSNAKNKPKNGNAGNVIDSTGGAKTQPGGKKKSTSGQNSAGNAGQGTRAGSSPQGVQSGRGSNEPSADLTPPPLPGSAADGAQSNVGQGQTSFDGSVGPAFGRF</sequence>
<evidence type="ECO:0000256" key="3">
    <source>
        <dbReference type="ARBA" id="ARBA00010279"/>
    </source>
</evidence>
<dbReference type="Pfam" id="PF14521">
    <property type="entry name" value="Aspzincin_M35"/>
    <property type="match status" value="1"/>
</dbReference>
<keyword evidence="12" id="KW-0482">Metalloprotease</keyword>
<dbReference type="GO" id="GO:0004222">
    <property type="term" value="F:metalloendopeptidase activity"/>
    <property type="evidence" value="ECO:0007669"/>
    <property type="project" value="InterPro"/>
</dbReference>
<evidence type="ECO:0000256" key="14">
    <source>
        <dbReference type="PIRSR" id="PIRSR601384-1"/>
    </source>
</evidence>
<feature type="chain" id="PRO_5007010908" description="deuterolysin" evidence="17">
    <location>
        <begin position="19"/>
        <end position="584"/>
    </location>
</feature>
<feature type="compositionally biased region" description="Low complexity" evidence="16">
    <location>
        <begin position="480"/>
        <end position="495"/>
    </location>
</feature>
<dbReference type="GO" id="GO:0006508">
    <property type="term" value="P:proteolysis"/>
    <property type="evidence" value="ECO:0007669"/>
    <property type="project" value="UniProtKB-KW"/>
</dbReference>
<feature type="compositionally biased region" description="Polar residues" evidence="16">
    <location>
        <begin position="379"/>
        <end position="388"/>
    </location>
</feature>
<keyword evidence="8 15" id="KW-0479">Metal-binding</keyword>
<feature type="binding site" evidence="15">
    <location>
        <position position="245"/>
    </location>
    <ligand>
        <name>Zn(2+)</name>
        <dbReference type="ChEBI" id="CHEBI:29105"/>
        <note>catalytic</note>
    </ligand>
</feature>
<dbReference type="Gene3D" id="3.40.390.10">
    <property type="entry name" value="Collagenase (Catalytic Domain)"/>
    <property type="match status" value="1"/>
</dbReference>
<dbReference type="CDD" id="cd11008">
    <property type="entry name" value="M35_deuterolysin_like"/>
    <property type="match status" value="1"/>
</dbReference>
<dbReference type="EC" id="3.4.24.39" evidence="4"/>
<evidence type="ECO:0000256" key="16">
    <source>
        <dbReference type="SAM" id="MobiDB-lite"/>
    </source>
</evidence>
<evidence type="ECO:0000313" key="20">
    <source>
        <dbReference type="Proteomes" id="UP000054481"/>
    </source>
</evidence>
<keyword evidence="9 17" id="KW-0732">Signal</keyword>
<dbReference type="GO" id="GO:0046872">
    <property type="term" value="F:metal ion binding"/>
    <property type="evidence" value="ECO:0007669"/>
    <property type="project" value="UniProtKB-KW"/>
</dbReference>
<gene>
    <name evidence="19" type="ORF">HIM_03521</name>
</gene>
<comment type="similarity">
    <text evidence="3">Belongs to the peptidase M35 family.</text>
</comment>
<evidence type="ECO:0000256" key="17">
    <source>
        <dbReference type="SAM" id="SignalP"/>
    </source>
</evidence>
<feature type="binding site" evidence="15">
    <location>
        <position position="234"/>
    </location>
    <ligand>
        <name>Zn(2+)</name>
        <dbReference type="ChEBI" id="CHEBI:29105"/>
        <note>catalytic</note>
    </ligand>
</feature>
<evidence type="ECO:0000256" key="13">
    <source>
        <dbReference type="ARBA" id="ARBA00023145"/>
    </source>
</evidence>
<dbReference type="InterPro" id="IPR024079">
    <property type="entry name" value="MetalloPept_cat_dom_sf"/>
</dbReference>
<keyword evidence="20" id="KW-1185">Reference proteome</keyword>
<evidence type="ECO:0000256" key="10">
    <source>
        <dbReference type="ARBA" id="ARBA00022801"/>
    </source>
</evidence>
<dbReference type="InterPro" id="IPR029463">
    <property type="entry name" value="Lys_MEP"/>
</dbReference>
<accession>A0A0F7ZQG3</accession>
<proteinExistence type="inferred from homology"/>
<feature type="compositionally biased region" description="Gly residues" evidence="16">
    <location>
        <begin position="291"/>
        <end position="313"/>
    </location>
</feature>
<keyword evidence="5" id="KW-0964">Secreted</keyword>
<evidence type="ECO:0000256" key="12">
    <source>
        <dbReference type="ARBA" id="ARBA00023049"/>
    </source>
</evidence>
<feature type="binding site" evidence="15">
    <location>
        <position position="238"/>
    </location>
    <ligand>
        <name>Zn(2+)</name>
        <dbReference type="ChEBI" id="CHEBI:29105"/>
        <note>catalytic</note>
    </ligand>
</feature>
<name>A0A0F7ZQG3_9HYPO</name>
<dbReference type="InterPro" id="IPR050414">
    <property type="entry name" value="Fungal_M35_metalloproteases"/>
</dbReference>
<comment type="subcellular location">
    <subcellularLocation>
        <location evidence="2">Secreted</location>
    </subcellularLocation>
</comment>
<evidence type="ECO:0000313" key="19">
    <source>
        <dbReference type="EMBL" id="KJZ77200.1"/>
    </source>
</evidence>
<dbReference type="PANTHER" id="PTHR37016:SF3">
    <property type="entry name" value="NEUTRAL PROTEASE 2-RELATED"/>
    <property type="match status" value="1"/>
</dbReference>
<evidence type="ECO:0000256" key="1">
    <source>
        <dbReference type="ARBA" id="ARBA00001187"/>
    </source>
</evidence>
<dbReference type="PANTHER" id="PTHR37016">
    <property type="match status" value="1"/>
</dbReference>
<dbReference type="EMBL" id="KQ030508">
    <property type="protein sequence ID" value="KJZ77200.1"/>
    <property type="molecule type" value="Genomic_DNA"/>
</dbReference>
<evidence type="ECO:0000256" key="15">
    <source>
        <dbReference type="PIRSR" id="PIRSR601384-2"/>
    </source>
</evidence>
<evidence type="ECO:0000256" key="9">
    <source>
        <dbReference type="ARBA" id="ARBA00022729"/>
    </source>
</evidence>
<dbReference type="AlphaFoldDB" id="A0A0F7ZQG3"/>
<evidence type="ECO:0000256" key="8">
    <source>
        <dbReference type="ARBA" id="ARBA00022723"/>
    </source>
</evidence>
<keyword evidence="6" id="KW-0645">Protease</keyword>
<feature type="domain" description="Lysine-specific metallo-endopeptidase" evidence="18">
    <location>
        <begin position="134"/>
        <end position="274"/>
    </location>
</feature>
<keyword evidence="7" id="KW-0165">Cleavage on pair of basic residues</keyword>
<dbReference type="GO" id="GO:0005576">
    <property type="term" value="C:extracellular region"/>
    <property type="evidence" value="ECO:0007669"/>
    <property type="project" value="UniProtKB-SubCell"/>
</dbReference>
<dbReference type="SUPFAM" id="SSF55486">
    <property type="entry name" value="Metalloproteases ('zincins'), catalytic domain"/>
    <property type="match status" value="1"/>
</dbReference>
<feature type="active site" evidence="14">
    <location>
        <position position="235"/>
    </location>
</feature>
<reference evidence="19 20" key="1">
    <citation type="journal article" date="2014" name="Genome Biol. Evol.">
        <title>Comparative genomics and transcriptomics analyses reveal divergent lifestyle features of nematode endoparasitic fungus Hirsutella minnesotensis.</title>
        <authorList>
            <person name="Lai Y."/>
            <person name="Liu K."/>
            <person name="Zhang X."/>
            <person name="Zhang X."/>
            <person name="Li K."/>
            <person name="Wang N."/>
            <person name="Shu C."/>
            <person name="Wu Y."/>
            <person name="Wang C."/>
            <person name="Bushley K.E."/>
            <person name="Xiang M."/>
            <person name="Liu X."/>
        </authorList>
    </citation>
    <scope>NUCLEOTIDE SEQUENCE [LARGE SCALE GENOMIC DNA]</scope>
    <source>
        <strain evidence="19 20">3608</strain>
    </source>
</reference>
<feature type="signal peptide" evidence="17">
    <location>
        <begin position="1"/>
        <end position="18"/>
    </location>
</feature>
<dbReference type="OrthoDB" id="412874at2759"/>
<feature type="compositionally biased region" description="Polar residues" evidence="16">
    <location>
        <begin position="314"/>
        <end position="324"/>
    </location>
</feature>
<dbReference type="PRINTS" id="PR00768">
    <property type="entry name" value="DEUTEROLYSIN"/>
</dbReference>